<dbReference type="SUPFAM" id="SSF46894">
    <property type="entry name" value="C-terminal effector domain of the bipartite response regulators"/>
    <property type="match status" value="1"/>
</dbReference>
<organism evidence="6 7">
    <name type="scientific">Roseospira marina</name>
    <dbReference type="NCBI Taxonomy" id="140057"/>
    <lineage>
        <taxon>Bacteria</taxon>
        <taxon>Pseudomonadati</taxon>
        <taxon>Pseudomonadota</taxon>
        <taxon>Alphaproteobacteria</taxon>
        <taxon>Rhodospirillales</taxon>
        <taxon>Rhodospirillaceae</taxon>
        <taxon>Roseospira</taxon>
    </lineage>
</organism>
<gene>
    <name evidence="6" type="ORF">F1188_06885</name>
</gene>
<evidence type="ECO:0000256" key="3">
    <source>
        <dbReference type="ARBA" id="ARBA00023163"/>
    </source>
</evidence>
<dbReference type="PROSITE" id="PS50043">
    <property type="entry name" value="HTH_LUXR_2"/>
    <property type="match status" value="1"/>
</dbReference>
<evidence type="ECO:0000259" key="5">
    <source>
        <dbReference type="PROSITE" id="PS50043"/>
    </source>
</evidence>
<dbReference type="InterPro" id="IPR000014">
    <property type="entry name" value="PAS"/>
</dbReference>
<dbReference type="PANTHER" id="PTHR44688">
    <property type="entry name" value="DNA-BINDING TRANSCRIPTIONAL ACTIVATOR DEVR_DOSR"/>
    <property type="match status" value="1"/>
</dbReference>
<keyword evidence="3" id="KW-0804">Transcription</keyword>
<dbReference type="InterPro" id="IPR000792">
    <property type="entry name" value="Tscrpt_reg_LuxR_C"/>
</dbReference>
<dbReference type="Gene3D" id="1.10.10.10">
    <property type="entry name" value="Winged helix-like DNA-binding domain superfamily/Winged helix DNA-binding domain"/>
    <property type="match status" value="1"/>
</dbReference>
<dbReference type="Proteomes" id="UP000324065">
    <property type="component" value="Unassembled WGS sequence"/>
</dbReference>
<dbReference type="OrthoDB" id="9805444at2"/>
<dbReference type="InterPro" id="IPR016032">
    <property type="entry name" value="Sig_transdc_resp-reg_C-effctor"/>
</dbReference>
<evidence type="ECO:0000256" key="4">
    <source>
        <dbReference type="SAM" id="MobiDB-lite"/>
    </source>
</evidence>
<name>A0A5M6IF11_9PROT</name>
<dbReference type="AlphaFoldDB" id="A0A5M6IF11"/>
<keyword evidence="7" id="KW-1185">Reference proteome</keyword>
<dbReference type="CDD" id="cd06170">
    <property type="entry name" value="LuxR_C_like"/>
    <property type="match status" value="1"/>
</dbReference>
<dbReference type="InterPro" id="IPR035965">
    <property type="entry name" value="PAS-like_dom_sf"/>
</dbReference>
<dbReference type="Pfam" id="PF13426">
    <property type="entry name" value="PAS_9"/>
    <property type="match status" value="1"/>
</dbReference>
<feature type="compositionally biased region" description="Low complexity" evidence="4">
    <location>
        <begin position="323"/>
        <end position="332"/>
    </location>
</feature>
<accession>A0A5M6IF11</accession>
<dbReference type="SUPFAM" id="SSF55785">
    <property type="entry name" value="PYP-like sensor domain (PAS domain)"/>
    <property type="match status" value="1"/>
</dbReference>
<evidence type="ECO:0000256" key="1">
    <source>
        <dbReference type="ARBA" id="ARBA00023015"/>
    </source>
</evidence>
<dbReference type="GO" id="GO:0003677">
    <property type="term" value="F:DNA binding"/>
    <property type="evidence" value="ECO:0007669"/>
    <property type="project" value="UniProtKB-KW"/>
</dbReference>
<reference evidence="6 7" key="1">
    <citation type="submission" date="2019-09" db="EMBL/GenBank/DDBJ databases">
        <title>Genome sequence of Roseospira marina, one of the more divergent members of the non-sulfur purple photosynthetic bacterial family, the Rhodospirillaceae.</title>
        <authorList>
            <person name="Meyer T."/>
            <person name="Kyndt J."/>
        </authorList>
    </citation>
    <scope>NUCLEOTIDE SEQUENCE [LARGE SCALE GENOMIC DNA]</scope>
    <source>
        <strain evidence="6 7">DSM 15113</strain>
    </source>
</reference>
<keyword evidence="2" id="KW-0238">DNA-binding</keyword>
<comment type="caution">
    <text evidence="6">The sequence shown here is derived from an EMBL/GenBank/DDBJ whole genome shotgun (WGS) entry which is preliminary data.</text>
</comment>
<dbReference type="InterPro" id="IPR036388">
    <property type="entry name" value="WH-like_DNA-bd_sf"/>
</dbReference>
<proteinExistence type="predicted"/>
<protein>
    <submittedName>
        <fullName evidence="6">Helix-turn-helix transcriptional regulator</fullName>
    </submittedName>
</protein>
<dbReference type="EMBL" id="VWPJ01000005">
    <property type="protein sequence ID" value="KAA5606148.1"/>
    <property type="molecule type" value="Genomic_DNA"/>
</dbReference>
<evidence type="ECO:0000313" key="7">
    <source>
        <dbReference type="Proteomes" id="UP000324065"/>
    </source>
</evidence>
<evidence type="ECO:0000313" key="6">
    <source>
        <dbReference type="EMBL" id="KAA5606148.1"/>
    </source>
</evidence>
<keyword evidence="1" id="KW-0805">Transcription regulation</keyword>
<sequence>MRRRRVPWSHTGAGNPGSWGRSETWSPGRMSKVNRCAAHVLSDDVGDLDVRFMALTTILPCVVWETDPTGRVRFVSNLVLEFLGRHPVELIGQPFPAVFSDRSWTLNAQVHTDGQVARGDGSWASMYQARTHRDETLYCRVEGRRCFDPLSGEFSGSIGTAEFVPQASLRQAAAAGLWEALVRGMLGVVLMNDQGTIRFANPMFQRALGLREAPPRGARLSQFLQVPSEAQTTDVGPGIWHEFKALPRDDADRPLSVLFGTPRGDGRYQLAVVLDDSARRVAAAMLRDEAPRADAILTQYAESLLSGFHDLWSEVVGALDSGPPAGEAAPAPAGAPPPKAALPSLTRRQTEVLELLARGQTNKEIGRALGISEATVKTHVRVLVEALGAANRTSAAVVAARLFHDAS</sequence>
<feature type="domain" description="HTH luxR-type" evidence="5">
    <location>
        <begin position="338"/>
        <end position="403"/>
    </location>
</feature>
<dbReference type="GO" id="GO:0006355">
    <property type="term" value="P:regulation of DNA-templated transcription"/>
    <property type="evidence" value="ECO:0007669"/>
    <property type="project" value="InterPro"/>
</dbReference>
<feature type="region of interest" description="Disordered" evidence="4">
    <location>
        <begin position="323"/>
        <end position="342"/>
    </location>
</feature>
<feature type="region of interest" description="Disordered" evidence="4">
    <location>
        <begin position="1"/>
        <end position="25"/>
    </location>
</feature>
<dbReference type="PRINTS" id="PR00038">
    <property type="entry name" value="HTHLUXR"/>
</dbReference>
<dbReference type="CDD" id="cd00130">
    <property type="entry name" value="PAS"/>
    <property type="match status" value="1"/>
</dbReference>
<evidence type="ECO:0000256" key="2">
    <source>
        <dbReference type="ARBA" id="ARBA00023125"/>
    </source>
</evidence>
<dbReference type="Pfam" id="PF13188">
    <property type="entry name" value="PAS_8"/>
    <property type="match status" value="1"/>
</dbReference>
<dbReference type="PANTHER" id="PTHR44688:SF16">
    <property type="entry name" value="DNA-BINDING TRANSCRIPTIONAL ACTIVATOR DEVR_DOSR"/>
    <property type="match status" value="1"/>
</dbReference>
<dbReference type="Pfam" id="PF00196">
    <property type="entry name" value="GerE"/>
    <property type="match status" value="1"/>
</dbReference>
<dbReference type="SMART" id="SM00421">
    <property type="entry name" value="HTH_LUXR"/>
    <property type="match status" value="1"/>
</dbReference>
<dbReference type="Gene3D" id="3.30.450.20">
    <property type="entry name" value="PAS domain"/>
    <property type="match status" value="1"/>
</dbReference>